<evidence type="ECO:0000256" key="1">
    <source>
        <dbReference type="ARBA" id="ARBA00022448"/>
    </source>
</evidence>
<dbReference type="Pfam" id="PF01852">
    <property type="entry name" value="START"/>
    <property type="match status" value="1"/>
</dbReference>
<dbReference type="InterPro" id="IPR002913">
    <property type="entry name" value="START_lipid-bd_dom"/>
</dbReference>
<organism evidence="5">
    <name type="scientific">Ursus maritimus</name>
    <name type="common">Polar bear</name>
    <name type="synonym">Thalarctos maritimus</name>
    <dbReference type="NCBI Taxonomy" id="29073"/>
    <lineage>
        <taxon>Eukaryota</taxon>
        <taxon>Metazoa</taxon>
        <taxon>Chordata</taxon>
        <taxon>Craniata</taxon>
        <taxon>Vertebrata</taxon>
        <taxon>Euteleostomi</taxon>
        <taxon>Mammalia</taxon>
        <taxon>Eutheria</taxon>
        <taxon>Laurasiatheria</taxon>
        <taxon>Carnivora</taxon>
        <taxon>Caniformia</taxon>
        <taxon>Ursidae</taxon>
        <taxon>Ursus</taxon>
    </lineage>
</organism>
<dbReference type="GeneID" id="103664418"/>
<dbReference type="OMA" id="YEGNMDI"/>
<dbReference type="KEGG" id="umr:103664418"/>
<sequence>MDYKALAQETAQEVLEYNQDTSGWKVVKTSKKVTVSSKASKKFHGNLYRVEGIIPESTTKLSDFLYKPENRVTWDKSLKVYNMVHKIDSDTFICHTITQSFAMGSISPRDFIDLVYFKRYEGNMDIISSNSVDFPSYPPSSNYIRGYNHSCGYICSPLQENPAHSKLVMFIQTEMRGKLSPSIIEATMPSNLVSFILNAKDGIKALRTPGGRGYHHSGHPSFLKKK</sequence>
<dbReference type="Ensembl" id="ENSUMAT00000005178.1">
    <property type="protein sequence ID" value="ENSUMAP00000004256.1"/>
    <property type="gene ID" value="ENSUMAG00000003451.1"/>
</dbReference>
<gene>
    <name evidence="5" type="primary">STARD6</name>
</gene>
<name>A0A384C6K2_URSMA</name>
<protein>
    <submittedName>
        <fullName evidence="5">StAR related lipid transfer domain containing 6</fullName>
    </submittedName>
</protein>
<proteinExistence type="predicted"/>
<keyword evidence="3" id="KW-0446">Lipid-binding</keyword>
<comment type="function">
    <text evidence="4">May be involved in the intracellular transport of sterols or other lipids. May bind cholesterol or other sterols.</text>
</comment>
<dbReference type="InterPro" id="IPR043556">
    <property type="entry name" value="StARD5/6"/>
</dbReference>
<dbReference type="OrthoDB" id="196858at2759"/>
<dbReference type="AlphaFoldDB" id="A0A384C6K2"/>
<dbReference type="InterPro" id="IPR023393">
    <property type="entry name" value="START-like_dom_sf"/>
</dbReference>
<evidence type="ECO:0000313" key="5">
    <source>
        <dbReference type="Ensembl" id="ENSUMAP00000004256"/>
    </source>
</evidence>
<dbReference type="PROSITE" id="PS50848">
    <property type="entry name" value="START"/>
    <property type="match status" value="1"/>
</dbReference>
<dbReference type="GeneTree" id="ENSGT00940000161788"/>
<dbReference type="PANTHER" id="PTHR46374">
    <property type="entry name" value="PROTEIN CBG07384"/>
    <property type="match status" value="1"/>
</dbReference>
<dbReference type="CTD" id="147323"/>
<evidence type="ECO:0000256" key="2">
    <source>
        <dbReference type="ARBA" id="ARBA00023055"/>
    </source>
</evidence>
<evidence type="ECO:0000256" key="4">
    <source>
        <dbReference type="ARBA" id="ARBA00024750"/>
    </source>
</evidence>
<dbReference type="GO" id="GO:0008289">
    <property type="term" value="F:lipid binding"/>
    <property type="evidence" value="ECO:0007669"/>
    <property type="project" value="UniProtKB-KW"/>
</dbReference>
<evidence type="ECO:0000256" key="3">
    <source>
        <dbReference type="ARBA" id="ARBA00023121"/>
    </source>
</evidence>
<dbReference type="RefSeq" id="XP_008690528.2">
    <property type="nucleotide sequence ID" value="XM_008692306.2"/>
</dbReference>
<dbReference type="PANTHER" id="PTHR46374:SF2">
    <property type="entry name" value="STAR-RELATED LIPID TRANSFER PROTEIN 6"/>
    <property type="match status" value="1"/>
</dbReference>
<accession>A0A384C6K2</accession>
<keyword evidence="2" id="KW-0445">Lipid transport</keyword>
<dbReference type="SUPFAM" id="SSF55961">
    <property type="entry name" value="Bet v1-like"/>
    <property type="match status" value="1"/>
</dbReference>
<dbReference type="GO" id="GO:0006869">
    <property type="term" value="P:lipid transport"/>
    <property type="evidence" value="ECO:0007669"/>
    <property type="project" value="UniProtKB-KW"/>
</dbReference>
<dbReference type="STRING" id="29073.ENSUMAP00000004256"/>
<dbReference type="Gene3D" id="3.30.530.20">
    <property type="match status" value="1"/>
</dbReference>
<reference evidence="5" key="1">
    <citation type="submission" date="2019-03" db="UniProtKB">
        <authorList>
            <consortium name="Ensembl"/>
        </authorList>
    </citation>
    <scope>IDENTIFICATION</scope>
</reference>
<dbReference type="SMART" id="SM00234">
    <property type="entry name" value="START"/>
    <property type="match status" value="1"/>
</dbReference>
<keyword evidence="1" id="KW-0813">Transport</keyword>